<dbReference type="AlphaFoldDB" id="A0A4Y2D354"/>
<gene>
    <name evidence="1" type="ORF">AVEN_169685_1</name>
</gene>
<dbReference type="OrthoDB" id="10044729at2759"/>
<organism evidence="1 2">
    <name type="scientific">Araneus ventricosus</name>
    <name type="common">Orbweaver spider</name>
    <name type="synonym">Epeira ventricosa</name>
    <dbReference type="NCBI Taxonomy" id="182803"/>
    <lineage>
        <taxon>Eukaryota</taxon>
        <taxon>Metazoa</taxon>
        <taxon>Ecdysozoa</taxon>
        <taxon>Arthropoda</taxon>
        <taxon>Chelicerata</taxon>
        <taxon>Arachnida</taxon>
        <taxon>Araneae</taxon>
        <taxon>Araneomorphae</taxon>
        <taxon>Entelegynae</taxon>
        <taxon>Araneoidea</taxon>
        <taxon>Araneidae</taxon>
        <taxon>Araneus</taxon>
    </lineage>
</organism>
<reference evidence="1 2" key="1">
    <citation type="journal article" date="2019" name="Sci. Rep.">
        <title>Orb-weaving spider Araneus ventricosus genome elucidates the spidroin gene catalogue.</title>
        <authorList>
            <person name="Kono N."/>
            <person name="Nakamura H."/>
            <person name="Ohtoshi R."/>
            <person name="Moran D.A.P."/>
            <person name="Shinohara A."/>
            <person name="Yoshida Y."/>
            <person name="Fujiwara M."/>
            <person name="Mori M."/>
            <person name="Tomita M."/>
            <person name="Arakawa K."/>
        </authorList>
    </citation>
    <scope>NUCLEOTIDE SEQUENCE [LARGE SCALE GENOMIC DNA]</scope>
</reference>
<dbReference type="EMBL" id="BGPR01000285">
    <property type="protein sequence ID" value="GBM10404.1"/>
    <property type="molecule type" value="Genomic_DNA"/>
</dbReference>
<dbReference type="Proteomes" id="UP000499080">
    <property type="component" value="Unassembled WGS sequence"/>
</dbReference>
<evidence type="ECO:0000313" key="2">
    <source>
        <dbReference type="Proteomes" id="UP000499080"/>
    </source>
</evidence>
<name>A0A4Y2D354_ARAVE</name>
<protein>
    <submittedName>
        <fullName evidence="1">Uncharacterized protein</fullName>
    </submittedName>
</protein>
<comment type="caution">
    <text evidence="1">The sequence shown here is derived from an EMBL/GenBank/DDBJ whole genome shotgun (WGS) entry which is preliminary data.</text>
</comment>
<sequence>MASLASWNMDFLQLVRAAELIHDGFTKSETTGALFLYVSKAFDKIWQDGLLFKLMRLGVSPQHIKIFRSYLTSRNFQVRVNHIISSLAQSLAAMPTLININVYQLSTFLNIYVSDIPNSNDCRLVIFAHDIAIPSHIILYIIKFAKVILYNIFPNIETV</sequence>
<accession>A0A4Y2D354</accession>
<proteinExistence type="predicted"/>
<keyword evidence="2" id="KW-1185">Reference proteome</keyword>
<evidence type="ECO:0000313" key="1">
    <source>
        <dbReference type="EMBL" id="GBM10404.1"/>
    </source>
</evidence>